<dbReference type="RefSeq" id="WP_096327582.1">
    <property type="nucleotide sequence ID" value="NZ_FOMX01000045.1"/>
</dbReference>
<dbReference type="EMBL" id="FOMX01000045">
    <property type="protein sequence ID" value="SFF31007.1"/>
    <property type="molecule type" value="Genomic_DNA"/>
</dbReference>
<protein>
    <submittedName>
        <fullName evidence="1">Uncharacterized protein</fullName>
    </submittedName>
</protein>
<dbReference type="Proteomes" id="UP000199400">
    <property type="component" value="Unassembled WGS sequence"/>
</dbReference>
<evidence type="ECO:0000313" key="2">
    <source>
        <dbReference type="Proteomes" id="UP000199400"/>
    </source>
</evidence>
<name>A0A1I2HQB7_9BACT</name>
<accession>A0A1I2HQB7</accession>
<evidence type="ECO:0000313" key="1">
    <source>
        <dbReference type="EMBL" id="SFF31007.1"/>
    </source>
</evidence>
<dbReference type="STRING" id="54.SAMN02745121_08065"/>
<organism evidence="1 2">
    <name type="scientific">Nannocystis exedens</name>
    <dbReference type="NCBI Taxonomy" id="54"/>
    <lineage>
        <taxon>Bacteria</taxon>
        <taxon>Pseudomonadati</taxon>
        <taxon>Myxococcota</taxon>
        <taxon>Polyangia</taxon>
        <taxon>Nannocystales</taxon>
        <taxon>Nannocystaceae</taxon>
        <taxon>Nannocystis</taxon>
    </lineage>
</organism>
<keyword evidence="2" id="KW-1185">Reference proteome</keyword>
<proteinExistence type="predicted"/>
<reference evidence="2" key="1">
    <citation type="submission" date="2016-10" db="EMBL/GenBank/DDBJ databases">
        <authorList>
            <person name="Varghese N."/>
            <person name="Submissions S."/>
        </authorList>
    </citation>
    <scope>NUCLEOTIDE SEQUENCE [LARGE SCALE GENOMIC DNA]</scope>
    <source>
        <strain evidence="2">ATCC 25963</strain>
    </source>
</reference>
<dbReference type="OrthoDB" id="9757728at2"/>
<gene>
    <name evidence="1" type="ORF">SAMN02745121_08065</name>
</gene>
<sequence>MTTYQDTRAQLAAQRAAHAQLAAQQAARREQLKEVKRRLASIGRSRDVNDPVWATQHAALEQQATVLQTEIDANRVQLAQLRGAASSLQQALAAYWDPAAEIQQLADDYPILLFPLRLETRFKEVIVNNVTKKQLWVRVYPDECQIDAFEELLSAAEVASGRAFWTEMWKAGGVEAQERGAWRALVASHGSGRAEWIVKRYAPTNLAAKPVKANPEDVVLVVLPAVTLAATQEAAACTFWEAFWKADGDAAMQAQALAALAGAVQDPTVVDTILTSFMPENLDQEPPGGLARASVHVKCAKLLLAPPAAARETSWSQAPKAWALPDRFVLMAYNNDVEVKRVVGNVVADGLAVGPDRSLPSAEQLHAQQDELVLNEDLRWTVDFERAVDVGMGFKVDLDTSLGEDVNGFERLVVLGVRFSADHAEGKTLLETLLVHHHHSKRGFSLVPQGSPTNNTEGDGAAYSWADDADASFDVVLKSKEAFVETAEPFVRSDGEWLARYLGIATAGLKSVPHANGRDQAEARAMNTALWTATLGYFMEEMMPPVFSDGLVEATRRFFLRHVSGRGPLPAVRVGRQPYGILPAMAFSQYQPSGDGPAPLTQSYLVKLHGVLSKMDVHWDTLSQLAAHVGAPGDAHKTLLDVLGLHPGSVEYHQRYAQSLEMAFERLKWQFGGGNWSALYDAGNLHKAFLNNPFGFSDPNARPPIVDRFFFEGSVLLQGPVVDDVPLSETAPLRRNYIEWLADAKFDAIRLNDFDGAAAPTALLYLMLRHALMLGYWEAAIRLLHQYNLVDPAIARREPAFLHMQPILSSVEALQNKLVQLYRVEKAVTGDDSPLVEFIERAYPEGEWGADLAEMLSALHVLEDTPTARLERLLAEHVDCASYRLDAWKTGLAAVRREQMLGQGQTGIYLGAYGWLEGVKPRAQQLAPATLTPDQSAIFAKPGQAPLVEDSGNGGYIHAPSINHAATAAILKNAYMVHASDASPEAQQRMAVNLSSERVRRALALLEGIRNGQSLAALLGYRFERGLHDGHGLAEVDQFIASLRQQFPLVADKLNSTKSDGQQEIDLLEARNVVDGLRLVEHVRASGKLYPTPSSPAETAINAEVDALLDLHDAVSDLLMAESVYQVVQGNFERSAANTAAFSKGKHPPEPEVVRTPRSGTTLTHRVVLHLDPAAAPPASATPRAVAEAPLNAWLSARLPDPAIIACQVTYTALSLVETHTIITLSDLGLSAIDLIHLNLDLEQAMTELDDRIEQFLRYHGAHPAYPIRIHYAQPVVDNATFFELAPLIASLRSLALKSRALGPTDVGLPTETVAAGVTYDFAELAARINAAAAVLDARRTTLLALAADPADLDDYVHAVTDALLGAALHGVPNTGTGDIHSAVRSIFQAVVAKVSGLVARWDDKAAEYAAKIATFSPLATDEEQFAVLLATEGTIASTTTVDLPAQPLDFKTAVEAKKALFDASLAQWKGLLTAGPAELVDYVAAVEAQALLAAQYDATPLDIDEQKAAMIALRADLVARVEGLAEELATRLASAAVGLAEAAAIDHPEGRVRRMLEAASLVLGDEIKLLPRFTLSPARGIELENCLAGAPALLDYLSTTRNRRFPVDDWLYGVARVREKLLHWENAVTLAEAFTGDAVELTALQLPYRTDDHWLGLEIPHGYAPTGDRLLYTAHFAGPFHKASPQCGLLLDEWTEVIPAKEQVTGVTFHFDRPRAAPPQAMLLVVPPVLTGTWHWQHVVGALHETLAAAKRRAVEPDQVGNLGYGQFLPATMMATTLYQVTIATNIAFNNGIYDRFGG</sequence>